<evidence type="ECO:0000313" key="5">
    <source>
        <dbReference type="Proteomes" id="UP001157125"/>
    </source>
</evidence>
<dbReference type="Pfam" id="PF01885">
    <property type="entry name" value="PTS_2-RNA"/>
    <property type="match status" value="1"/>
</dbReference>
<name>A0ABQ6ICP0_9MICO</name>
<gene>
    <name evidence="4" type="ORF">GCM10025876_18070</name>
</gene>
<dbReference type="InterPro" id="IPR042080">
    <property type="entry name" value="RNA_2'-PTrans_N"/>
</dbReference>
<evidence type="ECO:0008006" key="6">
    <source>
        <dbReference type="Google" id="ProtNLM"/>
    </source>
</evidence>
<organism evidence="4 5">
    <name type="scientific">Demequina litorisediminis</name>
    <dbReference type="NCBI Taxonomy" id="1849022"/>
    <lineage>
        <taxon>Bacteria</taxon>
        <taxon>Bacillati</taxon>
        <taxon>Actinomycetota</taxon>
        <taxon>Actinomycetes</taxon>
        <taxon>Micrococcales</taxon>
        <taxon>Demequinaceae</taxon>
        <taxon>Demequina</taxon>
    </lineage>
</organism>
<accession>A0ABQ6ICP0</accession>
<evidence type="ECO:0000256" key="3">
    <source>
        <dbReference type="ARBA" id="ARBA00023027"/>
    </source>
</evidence>
<comment type="caution">
    <text evidence="4">The sequence shown here is derived from an EMBL/GenBank/DDBJ whole genome shotgun (WGS) entry which is preliminary data.</text>
</comment>
<dbReference type="Proteomes" id="UP001157125">
    <property type="component" value="Unassembled WGS sequence"/>
</dbReference>
<dbReference type="InterPro" id="IPR042081">
    <property type="entry name" value="RNA_2'-PTrans_C"/>
</dbReference>
<reference evidence="5" key="1">
    <citation type="journal article" date="2019" name="Int. J. Syst. Evol. Microbiol.">
        <title>The Global Catalogue of Microorganisms (GCM) 10K type strain sequencing project: providing services to taxonomists for standard genome sequencing and annotation.</title>
        <authorList>
            <consortium name="The Broad Institute Genomics Platform"/>
            <consortium name="The Broad Institute Genome Sequencing Center for Infectious Disease"/>
            <person name="Wu L."/>
            <person name="Ma J."/>
        </authorList>
    </citation>
    <scope>NUCLEOTIDE SEQUENCE [LARGE SCALE GENOMIC DNA]</scope>
    <source>
        <strain evidence="5">NBRC 112299</strain>
    </source>
</reference>
<keyword evidence="2" id="KW-0808">Transferase</keyword>
<dbReference type="PANTHER" id="PTHR12684">
    <property type="entry name" value="PUTATIVE PHOSPHOTRANSFERASE"/>
    <property type="match status" value="1"/>
</dbReference>
<evidence type="ECO:0000256" key="2">
    <source>
        <dbReference type="ARBA" id="ARBA00022679"/>
    </source>
</evidence>
<comment type="similarity">
    <text evidence="1">Belongs to the KptA/TPT1 family.</text>
</comment>
<sequence>MRSVDSPDLSVTRLGGRSDVTTVADYYGLVTENFTIKVMRAEGVEREAARLKDLRQAIDEANAGGEFALPEHLAELDVGDGNRRCLRRYVPGNSARIVVERESVQRADALLKRIAAFLALMNRVESASPEGVRRGLKEREVGRWLRAIGERSHIEAFEQWWSLVSGVKPVRRRDAHLDNWVLTSDGCVLALDLEAIGSRPAGYELAQVTDDAPLLAPGDWRRRREIFDAYLAGLGQQNVADITALWVSYQAAVAARALRRLTLDNASSDDQAHAQATLEGLADNVQQATLSDWARRVLTAWRRTRGLSDLKSEELAISDHRRIRVSRSMAYHLRHGEMVNVDGEGWASVADLACAIANGVTEREVAIVASTLSDPRFEFRDGLVRARYGHSRTVTLDDAKIAFAGSPPRAFHATSTSGAARIFDAREGLRPMSRIFVHLSRSAPEAIRAGARHGYPLLLVTDGRRARSLISRGGQTVVAPRLGFREIAIETLASHWPLLPPIVAQRLPNARNG</sequence>
<keyword evidence="5" id="KW-1185">Reference proteome</keyword>
<dbReference type="Gene3D" id="1.10.10.970">
    <property type="entry name" value="RNA 2'-phosphotransferase, Tpt1/KptA family, N-terminal domain"/>
    <property type="match status" value="1"/>
</dbReference>
<dbReference type="InterPro" id="IPR002745">
    <property type="entry name" value="Ptrans_KptA/Tpt1"/>
</dbReference>
<dbReference type="SUPFAM" id="SSF56112">
    <property type="entry name" value="Protein kinase-like (PK-like)"/>
    <property type="match status" value="1"/>
</dbReference>
<proteinExistence type="inferred from homology"/>
<dbReference type="PANTHER" id="PTHR12684:SF2">
    <property type="entry name" value="TRNA 2'-PHOSPHOTRANSFERASE 1"/>
    <property type="match status" value="1"/>
</dbReference>
<keyword evidence="3" id="KW-0520">NAD</keyword>
<dbReference type="InterPro" id="IPR011009">
    <property type="entry name" value="Kinase-like_dom_sf"/>
</dbReference>
<evidence type="ECO:0000256" key="1">
    <source>
        <dbReference type="ARBA" id="ARBA00009836"/>
    </source>
</evidence>
<dbReference type="Gene3D" id="3.20.170.30">
    <property type="match status" value="1"/>
</dbReference>
<dbReference type="EMBL" id="BSUN01000001">
    <property type="protein sequence ID" value="GMA35603.1"/>
    <property type="molecule type" value="Genomic_DNA"/>
</dbReference>
<protein>
    <recommendedName>
        <fullName evidence="6">RNA 2'-phosphotransferase</fullName>
    </recommendedName>
</protein>
<evidence type="ECO:0000313" key="4">
    <source>
        <dbReference type="EMBL" id="GMA35603.1"/>
    </source>
</evidence>
<dbReference type="SUPFAM" id="SSF56399">
    <property type="entry name" value="ADP-ribosylation"/>
    <property type="match status" value="1"/>
</dbReference>